<accession>A0A7K3S8R4</accession>
<organism evidence="1 2">
    <name type="scientific">Streptomyces parvus</name>
    <dbReference type="NCBI Taxonomy" id="66428"/>
    <lineage>
        <taxon>Bacteria</taxon>
        <taxon>Bacillati</taxon>
        <taxon>Actinomycetota</taxon>
        <taxon>Actinomycetes</taxon>
        <taxon>Kitasatosporales</taxon>
        <taxon>Streptomycetaceae</taxon>
        <taxon>Streptomyces</taxon>
    </lineage>
</organism>
<dbReference type="EMBL" id="JAAGMP010001662">
    <property type="protein sequence ID" value="NEC23890.1"/>
    <property type="molecule type" value="Genomic_DNA"/>
</dbReference>
<evidence type="ECO:0000313" key="1">
    <source>
        <dbReference type="EMBL" id="NEC23890.1"/>
    </source>
</evidence>
<proteinExistence type="predicted"/>
<feature type="non-terminal residue" evidence="1">
    <location>
        <position position="187"/>
    </location>
</feature>
<evidence type="ECO:0000313" key="2">
    <source>
        <dbReference type="Proteomes" id="UP000469670"/>
    </source>
</evidence>
<comment type="caution">
    <text evidence="1">The sequence shown here is derived from an EMBL/GenBank/DDBJ whole genome shotgun (WGS) entry which is preliminary data.</text>
</comment>
<protein>
    <submittedName>
        <fullName evidence="1">Uncharacterized protein</fullName>
    </submittedName>
</protein>
<gene>
    <name evidence="1" type="ORF">G3I50_37420</name>
</gene>
<reference evidence="1 2" key="1">
    <citation type="submission" date="2020-01" db="EMBL/GenBank/DDBJ databases">
        <title>Insect and environment-associated Actinomycetes.</title>
        <authorList>
            <person name="Currrie C."/>
            <person name="Chevrette M."/>
            <person name="Carlson C."/>
            <person name="Stubbendieck R."/>
            <person name="Wendt-Pienkowski E."/>
        </authorList>
    </citation>
    <scope>NUCLEOTIDE SEQUENCE [LARGE SCALE GENOMIC DNA]</scope>
    <source>
        <strain evidence="1 2">SID7590</strain>
    </source>
</reference>
<dbReference type="Proteomes" id="UP000469670">
    <property type="component" value="Unassembled WGS sequence"/>
</dbReference>
<sequence length="187" mass="20677">MTLPVSGSLQRNVTKALLRSEEQPDKIFTFEYNPTEISLSHNAEGLADPMGGEKTGDTRFIVSSITTRGSTRLIMSPLTFTGDRIQKIGLLLDWVVEHTQRRPDGTLGAGRRERLRFQWGSKGIGFDYQVELMRFDCTYTRFARNGRPIRAEIRNLTLHVLDHADGPSHLGGASPALTATAPAAGRP</sequence>
<name>A0A7K3S8R4_9ACTN</name>
<dbReference type="RefSeq" id="WP_164208234.1">
    <property type="nucleotide sequence ID" value="NZ_JAAGMP010001662.1"/>
</dbReference>
<dbReference type="AlphaFoldDB" id="A0A7K3S8R4"/>